<organism evidence="1 2">
    <name type="scientific">Streptomyces goshikiensis</name>
    <dbReference type="NCBI Taxonomy" id="1942"/>
    <lineage>
        <taxon>Bacteria</taxon>
        <taxon>Bacillati</taxon>
        <taxon>Actinomycetota</taxon>
        <taxon>Actinomycetes</taxon>
        <taxon>Kitasatosporales</taxon>
        <taxon>Streptomycetaceae</taxon>
        <taxon>Streptomyces</taxon>
    </lineage>
</organism>
<protein>
    <submittedName>
        <fullName evidence="1">Uncharacterized protein</fullName>
    </submittedName>
</protein>
<dbReference type="RefSeq" id="WP_328776302.1">
    <property type="nucleotide sequence ID" value="NZ_CP108057.1"/>
</dbReference>
<evidence type="ECO:0000313" key="1">
    <source>
        <dbReference type="EMBL" id="WUO47867.1"/>
    </source>
</evidence>
<reference evidence="1" key="1">
    <citation type="submission" date="2022-10" db="EMBL/GenBank/DDBJ databases">
        <title>The complete genomes of actinobacterial strains from the NBC collection.</title>
        <authorList>
            <person name="Joergensen T.S."/>
            <person name="Alvarez Arevalo M."/>
            <person name="Sterndorff E.B."/>
            <person name="Faurdal D."/>
            <person name="Vuksanovic O."/>
            <person name="Mourched A.-S."/>
            <person name="Charusanti P."/>
            <person name="Shaw S."/>
            <person name="Blin K."/>
            <person name="Weber T."/>
        </authorList>
    </citation>
    <scope>NUCLEOTIDE SEQUENCE</scope>
    <source>
        <strain evidence="1">NBC_00283</strain>
    </source>
</reference>
<keyword evidence="2" id="KW-1185">Reference proteome</keyword>
<accession>A0ABZ1RPB4</accession>
<dbReference type="EMBL" id="CP108057">
    <property type="protein sequence ID" value="WUO47867.1"/>
    <property type="molecule type" value="Genomic_DNA"/>
</dbReference>
<evidence type="ECO:0000313" key="2">
    <source>
        <dbReference type="Proteomes" id="UP001432075"/>
    </source>
</evidence>
<gene>
    <name evidence="1" type="ORF">OHU17_19615</name>
</gene>
<proteinExistence type="predicted"/>
<name>A0ABZ1RPB4_9ACTN</name>
<dbReference type="Proteomes" id="UP001432075">
    <property type="component" value="Chromosome"/>
</dbReference>
<sequence>MVRRRETRKKRAPFGVPREVVLLSGRDVWPYTFIADDSGGGCGKVAMPADAAIEDVQAAVFTRLADLTRTFHGVEIGIVWSPLTPDSWVGRVGSLSTDVGPPP</sequence>